<evidence type="ECO:0000313" key="3">
    <source>
        <dbReference type="Proteomes" id="UP000784294"/>
    </source>
</evidence>
<evidence type="ECO:0008006" key="4">
    <source>
        <dbReference type="Google" id="ProtNLM"/>
    </source>
</evidence>
<name>A0A3S5CJW7_9PLAT</name>
<keyword evidence="3" id="KW-1185">Reference proteome</keyword>
<dbReference type="Gene3D" id="2.10.25.10">
    <property type="entry name" value="Laminin"/>
    <property type="match status" value="1"/>
</dbReference>
<sequence>MMFQISEVTFNLVELLRSRLTRIPPGEPSTQNLSATKDVFVALPSIFPTKTTSSDDTPRIGGRIAARIRSSCLESALPPALSSSSLSPESTPLPPGSSVNSPHFAASPATDSSNMLAGVSLDRDPEEDIVPGCRARPVSAPTCPPLVRLATSFSPRSVDFLTSSGEGGSSVNGTVSDTQVIIKQSKLVQRQQQQQFCLNDGVCMQLWTELVCDCELTSFSGHRCGEGRCPCF</sequence>
<dbReference type="Proteomes" id="UP000784294">
    <property type="component" value="Unassembled WGS sequence"/>
</dbReference>
<organism evidence="2 3">
    <name type="scientific">Protopolystoma xenopodis</name>
    <dbReference type="NCBI Taxonomy" id="117903"/>
    <lineage>
        <taxon>Eukaryota</taxon>
        <taxon>Metazoa</taxon>
        <taxon>Spiralia</taxon>
        <taxon>Lophotrochozoa</taxon>
        <taxon>Platyhelminthes</taxon>
        <taxon>Monogenea</taxon>
        <taxon>Polyopisthocotylea</taxon>
        <taxon>Polystomatidea</taxon>
        <taxon>Polystomatidae</taxon>
        <taxon>Protopolystoma</taxon>
    </lineage>
</organism>
<reference evidence="2" key="1">
    <citation type="submission" date="2018-11" db="EMBL/GenBank/DDBJ databases">
        <authorList>
            <consortium name="Pathogen Informatics"/>
        </authorList>
    </citation>
    <scope>NUCLEOTIDE SEQUENCE</scope>
</reference>
<gene>
    <name evidence="2" type="ORF">PXEA_LOCUS7840</name>
</gene>
<feature type="compositionally biased region" description="Low complexity" evidence="1">
    <location>
        <begin position="79"/>
        <end position="90"/>
    </location>
</feature>
<accession>A0A3S5CJW7</accession>
<feature type="region of interest" description="Disordered" evidence="1">
    <location>
        <begin position="79"/>
        <end position="117"/>
    </location>
</feature>
<dbReference type="EMBL" id="CAAALY010021031">
    <property type="protein sequence ID" value="VEL14400.1"/>
    <property type="molecule type" value="Genomic_DNA"/>
</dbReference>
<dbReference type="AlphaFoldDB" id="A0A3S5CJW7"/>
<dbReference type="SUPFAM" id="SSF57196">
    <property type="entry name" value="EGF/Laminin"/>
    <property type="match status" value="1"/>
</dbReference>
<proteinExistence type="predicted"/>
<evidence type="ECO:0000313" key="2">
    <source>
        <dbReference type="EMBL" id="VEL14400.1"/>
    </source>
</evidence>
<evidence type="ECO:0000256" key="1">
    <source>
        <dbReference type="SAM" id="MobiDB-lite"/>
    </source>
</evidence>
<dbReference type="OrthoDB" id="6275838at2759"/>
<protein>
    <recommendedName>
        <fullName evidence="4">EGF-like domain-containing protein</fullName>
    </recommendedName>
</protein>
<comment type="caution">
    <text evidence="2">The sequence shown here is derived from an EMBL/GenBank/DDBJ whole genome shotgun (WGS) entry which is preliminary data.</text>
</comment>